<evidence type="ECO:0000256" key="2">
    <source>
        <dbReference type="SAM" id="SignalP"/>
    </source>
</evidence>
<dbReference type="InterPro" id="IPR046516">
    <property type="entry name" value="DUF6694"/>
</dbReference>
<evidence type="ECO:0000313" key="3">
    <source>
        <dbReference type="EMBL" id="REI42263.1"/>
    </source>
</evidence>
<dbReference type="RefSeq" id="WP_114641641.1">
    <property type="nucleotide sequence ID" value="NZ_JAACIO010000005.1"/>
</dbReference>
<feature type="signal peptide" evidence="2">
    <location>
        <begin position="1"/>
        <end position="18"/>
    </location>
</feature>
<name>A0ABX9KJJ7_9FUSO</name>
<evidence type="ECO:0000256" key="1">
    <source>
        <dbReference type="SAM" id="Coils"/>
    </source>
</evidence>
<feature type="coiled-coil region" evidence="1">
    <location>
        <begin position="114"/>
        <end position="141"/>
    </location>
</feature>
<keyword evidence="2" id="KW-0732">Signal</keyword>
<organism evidence="3 4">
    <name type="scientific">Psychrilyobacter piezotolerans</name>
    <dbReference type="NCBI Taxonomy" id="2293438"/>
    <lineage>
        <taxon>Bacteria</taxon>
        <taxon>Fusobacteriati</taxon>
        <taxon>Fusobacteriota</taxon>
        <taxon>Fusobacteriia</taxon>
        <taxon>Fusobacteriales</taxon>
        <taxon>Fusobacteriaceae</taxon>
        <taxon>Psychrilyobacter</taxon>
    </lineage>
</organism>
<gene>
    <name evidence="3" type="ORF">DYH56_04375</name>
</gene>
<proteinExistence type="predicted"/>
<dbReference type="Proteomes" id="UP000263486">
    <property type="component" value="Unassembled WGS sequence"/>
</dbReference>
<accession>A0ABX9KJJ7</accession>
<reference evidence="3 4" key="1">
    <citation type="submission" date="2018-08" db="EMBL/GenBank/DDBJ databases">
        <title>Draft genome sequence of Psychrilyobacter sp. strain SD5 isolated from Black Sea water.</title>
        <authorList>
            <person name="Yadav S."/>
            <person name="Villanueva L."/>
            <person name="Damste J.S.S."/>
        </authorList>
    </citation>
    <scope>NUCLEOTIDE SEQUENCE [LARGE SCALE GENOMIC DNA]</scope>
    <source>
        <strain evidence="3 4">SD5</strain>
    </source>
</reference>
<protein>
    <submittedName>
        <fullName evidence="3">Uncharacterized protein</fullName>
    </submittedName>
</protein>
<dbReference type="Pfam" id="PF20404">
    <property type="entry name" value="DUF6694"/>
    <property type="match status" value="1"/>
</dbReference>
<keyword evidence="1" id="KW-0175">Coiled coil</keyword>
<comment type="caution">
    <text evidence="3">The sequence shown here is derived from an EMBL/GenBank/DDBJ whole genome shotgun (WGS) entry which is preliminary data.</text>
</comment>
<keyword evidence="4" id="KW-1185">Reference proteome</keyword>
<sequence length="286" mass="32838">MKKLILMIFMMSLITGFAGNKIDSSTDEKFESSINSIKNSLSDEKKKEFEATILSFTSSVIDNNSFEMAVNPDGVQRKIKDKLHGKTADEVIAQGDLIIAEQKKREQERKRIERKQTLAEIEKIKTEITEFEKKQSEVKKELKKFIVVRSRFYFQEEIFSDDPIIEVTVKNETKHAVSKAYFHGIIASPGRSIPWLKDTFSCKISGGLQPGERVTFKLSPNMLGDWDNVPKDKEDMILTLTTTRIDGADEKSIYDSDSDSEFSEWDNERFEDLKEKLAELQKVTQN</sequence>
<dbReference type="EMBL" id="QUAJ01000005">
    <property type="protein sequence ID" value="REI42263.1"/>
    <property type="molecule type" value="Genomic_DNA"/>
</dbReference>
<feature type="chain" id="PRO_5046170438" evidence="2">
    <location>
        <begin position="19"/>
        <end position="286"/>
    </location>
</feature>
<evidence type="ECO:0000313" key="4">
    <source>
        <dbReference type="Proteomes" id="UP000263486"/>
    </source>
</evidence>